<dbReference type="InterPro" id="IPR036388">
    <property type="entry name" value="WH-like_DNA-bd_sf"/>
</dbReference>
<accession>A0ABP6LDT3</accession>
<dbReference type="InterPro" id="IPR007627">
    <property type="entry name" value="RNA_pol_sigma70_r2"/>
</dbReference>
<evidence type="ECO:0000313" key="10">
    <source>
        <dbReference type="Proteomes" id="UP001501532"/>
    </source>
</evidence>
<evidence type="ECO:0000256" key="3">
    <source>
        <dbReference type="ARBA" id="ARBA00023015"/>
    </source>
</evidence>
<dbReference type="InterPro" id="IPR052704">
    <property type="entry name" value="ECF_Sigma-70_Domain"/>
</dbReference>
<dbReference type="InterPro" id="IPR032710">
    <property type="entry name" value="NTF2-like_dom_sf"/>
</dbReference>
<keyword evidence="4" id="KW-0731">Sigma factor</keyword>
<comment type="similarity">
    <text evidence="1">Belongs to the sigma-70 factor family. ECF subfamily.</text>
</comment>
<dbReference type="InterPro" id="IPR013249">
    <property type="entry name" value="RNA_pol_sigma70_r4_t2"/>
</dbReference>
<dbReference type="NCBIfam" id="NF007214">
    <property type="entry name" value="PRK09636.1"/>
    <property type="match status" value="1"/>
</dbReference>
<dbReference type="Gene3D" id="3.10.450.50">
    <property type="match status" value="1"/>
</dbReference>
<evidence type="ECO:0000256" key="2">
    <source>
        <dbReference type="ARBA" id="ARBA00011344"/>
    </source>
</evidence>
<organism evidence="9 10">
    <name type="scientific">Streptomyces glomeratus</name>
    <dbReference type="NCBI Taxonomy" id="284452"/>
    <lineage>
        <taxon>Bacteria</taxon>
        <taxon>Bacillati</taxon>
        <taxon>Actinomycetota</taxon>
        <taxon>Actinomycetes</taxon>
        <taxon>Kitasatosporales</taxon>
        <taxon>Streptomycetaceae</taxon>
        <taxon>Streptomyces</taxon>
    </lineage>
</organism>
<dbReference type="SUPFAM" id="SSF54427">
    <property type="entry name" value="NTF2-like"/>
    <property type="match status" value="1"/>
</dbReference>
<sequence length="398" mass="42727">MRTRPSTSGHAVEAAPGPERAVRSLPEHRTYVEALTDQDPETYARSFLTSRAEAVSERFGGKPAVALELFGHRPVTAPTGCRSRASIVSAAHADGFSKRGSMDDKELLAERFQTQRGHLRAVAYRMLGSLGEAEDAVQETWLRLSRSDVSEVTNLAGWLTTVVGRICLDMLRSRAARREEPMADTFVPDPVVTPLGRVDPEQEMLLADSVGLALLVVLETLEPAERLAFVLHDMFAVPFDDIAPIVGRTSAATRQLASRARRRVQSAEPASDPDPARQREAVEAFLAASRAGDFEALVAVLDPEVVLRADSGPLVSGVAASKVVRGATTVAKGALMFRQYSAYARLALVNGAIGLVTEPEGRLISVMGITVVGGRITGIYILSDPERLERLGLAAPAA</sequence>
<dbReference type="Gene3D" id="1.10.10.10">
    <property type="entry name" value="Winged helix-like DNA-binding domain superfamily/Winged helix DNA-binding domain"/>
    <property type="match status" value="1"/>
</dbReference>
<dbReference type="SUPFAM" id="SSF88946">
    <property type="entry name" value="Sigma2 domain of RNA polymerase sigma factors"/>
    <property type="match status" value="1"/>
</dbReference>
<dbReference type="Pfam" id="PF08281">
    <property type="entry name" value="Sigma70_r4_2"/>
    <property type="match status" value="1"/>
</dbReference>
<evidence type="ECO:0000256" key="1">
    <source>
        <dbReference type="ARBA" id="ARBA00010641"/>
    </source>
</evidence>
<evidence type="ECO:0000259" key="7">
    <source>
        <dbReference type="Pfam" id="PF04542"/>
    </source>
</evidence>
<dbReference type="InterPro" id="IPR013325">
    <property type="entry name" value="RNA_pol_sigma_r2"/>
</dbReference>
<dbReference type="InterPro" id="IPR013324">
    <property type="entry name" value="RNA_pol_sigma_r3/r4-like"/>
</dbReference>
<dbReference type="Proteomes" id="UP001501532">
    <property type="component" value="Unassembled WGS sequence"/>
</dbReference>
<comment type="caution">
    <text evidence="9">The sequence shown here is derived from an EMBL/GenBank/DDBJ whole genome shotgun (WGS) entry which is preliminary data.</text>
</comment>
<dbReference type="Gene3D" id="1.10.1740.10">
    <property type="match status" value="1"/>
</dbReference>
<gene>
    <name evidence="9" type="ORF">GCM10010448_20160</name>
</gene>
<evidence type="ECO:0000256" key="5">
    <source>
        <dbReference type="ARBA" id="ARBA00023163"/>
    </source>
</evidence>
<name>A0ABP6LDT3_9ACTN</name>
<dbReference type="InterPro" id="IPR014284">
    <property type="entry name" value="RNA_pol_sigma-70_dom"/>
</dbReference>
<feature type="region of interest" description="Disordered" evidence="6">
    <location>
        <begin position="257"/>
        <end position="278"/>
    </location>
</feature>
<evidence type="ECO:0000259" key="8">
    <source>
        <dbReference type="Pfam" id="PF08281"/>
    </source>
</evidence>
<feature type="region of interest" description="Disordered" evidence="6">
    <location>
        <begin position="1"/>
        <end position="21"/>
    </location>
</feature>
<keyword evidence="10" id="KW-1185">Reference proteome</keyword>
<comment type="subunit">
    <text evidence="2">Interacts transiently with the RNA polymerase catalytic core formed by RpoA, RpoB, RpoC and RpoZ (2 alpha, 1 beta, 1 beta' and 1 omega subunit) to form the RNA polymerase holoenzyme that can initiate transcription.</text>
</comment>
<dbReference type="PANTHER" id="PTHR30173:SF43">
    <property type="entry name" value="ECF RNA POLYMERASE SIGMA FACTOR SIGI-RELATED"/>
    <property type="match status" value="1"/>
</dbReference>
<feature type="domain" description="RNA polymerase sigma factor 70 region 4 type 2" evidence="8">
    <location>
        <begin position="213"/>
        <end position="263"/>
    </location>
</feature>
<feature type="domain" description="RNA polymerase sigma-70 region 2" evidence="7">
    <location>
        <begin position="116"/>
        <end position="175"/>
    </location>
</feature>
<dbReference type="SUPFAM" id="SSF88659">
    <property type="entry name" value="Sigma3 and sigma4 domains of RNA polymerase sigma factors"/>
    <property type="match status" value="1"/>
</dbReference>
<dbReference type="PANTHER" id="PTHR30173">
    <property type="entry name" value="SIGMA 19 FACTOR"/>
    <property type="match status" value="1"/>
</dbReference>
<evidence type="ECO:0000256" key="6">
    <source>
        <dbReference type="SAM" id="MobiDB-lite"/>
    </source>
</evidence>
<dbReference type="NCBIfam" id="TIGR02937">
    <property type="entry name" value="sigma70-ECF"/>
    <property type="match status" value="1"/>
</dbReference>
<keyword evidence="5" id="KW-0804">Transcription</keyword>
<evidence type="ECO:0008006" key="11">
    <source>
        <dbReference type="Google" id="ProtNLM"/>
    </source>
</evidence>
<evidence type="ECO:0000256" key="4">
    <source>
        <dbReference type="ARBA" id="ARBA00023082"/>
    </source>
</evidence>
<dbReference type="Pfam" id="PF04542">
    <property type="entry name" value="Sigma70_r2"/>
    <property type="match status" value="1"/>
</dbReference>
<reference evidence="10" key="1">
    <citation type="journal article" date="2019" name="Int. J. Syst. Evol. Microbiol.">
        <title>The Global Catalogue of Microorganisms (GCM) 10K type strain sequencing project: providing services to taxonomists for standard genome sequencing and annotation.</title>
        <authorList>
            <consortium name="The Broad Institute Genomics Platform"/>
            <consortium name="The Broad Institute Genome Sequencing Center for Infectious Disease"/>
            <person name="Wu L."/>
            <person name="Ma J."/>
        </authorList>
    </citation>
    <scope>NUCLEOTIDE SEQUENCE [LARGE SCALE GENOMIC DNA]</scope>
    <source>
        <strain evidence="10">JCM 9091</strain>
    </source>
</reference>
<evidence type="ECO:0000313" key="9">
    <source>
        <dbReference type="EMBL" id="GAA3037741.1"/>
    </source>
</evidence>
<dbReference type="EMBL" id="BAAAUF010000016">
    <property type="protein sequence ID" value="GAA3037741.1"/>
    <property type="molecule type" value="Genomic_DNA"/>
</dbReference>
<proteinExistence type="inferred from homology"/>
<keyword evidence="3" id="KW-0805">Transcription regulation</keyword>
<protein>
    <recommendedName>
        <fullName evidence="11">RNA polymerase subunit sigma-70</fullName>
    </recommendedName>
</protein>